<dbReference type="EMBL" id="QETA01000001">
    <property type="protein sequence ID" value="PWF25073.1"/>
    <property type="molecule type" value="Genomic_DNA"/>
</dbReference>
<feature type="region of interest" description="Disordered" evidence="1">
    <location>
        <begin position="13"/>
        <end position="62"/>
    </location>
</feature>
<proteinExistence type="predicted"/>
<reference evidence="3" key="1">
    <citation type="submission" date="2018-05" db="EMBL/GenBank/DDBJ databases">
        <authorList>
            <person name="Li Y."/>
        </authorList>
    </citation>
    <scope>NUCLEOTIDE SEQUENCE [LARGE SCALE GENOMIC DNA]</scope>
    <source>
        <strain evidence="3">3d-2-2</strain>
    </source>
</reference>
<protein>
    <submittedName>
        <fullName evidence="2">Uncharacterized protein</fullName>
    </submittedName>
</protein>
<dbReference type="Proteomes" id="UP000245212">
    <property type="component" value="Unassembled WGS sequence"/>
</dbReference>
<evidence type="ECO:0000256" key="1">
    <source>
        <dbReference type="SAM" id="MobiDB-lite"/>
    </source>
</evidence>
<accession>A0A2V1K4A5</accession>
<sequence length="62" mass="6891">MGIFDLLKNLSDAIGSNNRRDNSTGLIDYGKQKTNGGHDHRYNTGDDRTPAQKQGDQNKKKS</sequence>
<dbReference type="RefSeq" id="WP_109060477.1">
    <property type="nucleotide sequence ID" value="NZ_QETA01000001.1"/>
</dbReference>
<name>A0A2V1K4A5_9BURK</name>
<organism evidence="2 3">
    <name type="scientific">Corticimicrobacter populi</name>
    <dbReference type="NCBI Taxonomy" id="2175229"/>
    <lineage>
        <taxon>Bacteria</taxon>
        <taxon>Pseudomonadati</taxon>
        <taxon>Pseudomonadota</taxon>
        <taxon>Betaproteobacteria</taxon>
        <taxon>Burkholderiales</taxon>
        <taxon>Alcaligenaceae</taxon>
        <taxon>Corticimicrobacter</taxon>
    </lineage>
</organism>
<feature type="compositionally biased region" description="Basic and acidic residues" evidence="1">
    <location>
        <begin position="36"/>
        <end position="62"/>
    </location>
</feature>
<evidence type="ECO:0000313" key="3">
    <source>
        <dbReference type="Proteomes" id="UP000245212"/>
    </source>
</evidence>
<evidence type="ECO:0000313" key="2">
    <source>
        <dbReference type="EMBL" id="PWF25073.1"/>
    </source>
</evidence>
<keyword evidence="3" id="KW-1185">Reference proteome</keyword>
<dbReference type="AlphaFoldDB" id="A0A2V1K4A5"/>
<comment type="caution">
    <text evidence="2">The sequence shown here is derived from an EMBL/GenBank/DDBJ whole genome shotgun (WGS) entry which is preliminary data.</text>
</comment>
<gene>
    <name evidence="2" type="ORF">DD235_02580</name>
</gene>